<organism evidence="1 2">
    <name type="scientific">Brachybacterium rhamnosum</name>
    <dbReference type="NCBI Taxonomy" id="173361"/>
    <lineage>
        <taxon>Bacteria</taxon>
        <taxon>Bacillati</taxon>
        <taxon>Actinomycetota</taxon>
        <taxon>Actinomycetes</taxon>
        <taxon>Micrococcales</taxon>
        <taxon>Dermabacteraceae</taxon>
        <taxon>Brachybacterium</taxon>
    </lineage>
</organism>
<reference evidence="2" key="1">
    <citation type="journal article" date="2019" name="Int. J. Syst. Evol. Microbiol.">
        <title>The Global Catalogue of Microorganisms (GCM) 10K type strain sequencing project: providing services to taxonomists for standard genome sequencing and annotation.</title>
        <authorList>
            <consortium name="The Broad Institute Genomics Platform"/>
            <consortium name="The Broad Institute Genome Sequencing Center for Infectious Disease"/>
            <person name="Wu L."/>
            <person name="Ma J."/>
        </authorList>
    </citation>
    <scope>NUCLEOTIDE SEQUENCE [LARGE SCALE GENOMIC DNA]</scope>
    <source>
        <strain evidence="2">JCM 11650</strain>
    </source>
</reference>
<gene>
    <name evidence="1" type="ORF">ACFSDA_09340</name>
</gene>
<accession>A0ABW4Q0P5</accession>
<name>A0ABW4Q0P5_9MICO</name>
<sequence>MNHPALELTDVDTDALTLHADSAGIWVTCTSGETEVTVGPLPGKRLADWIAAVAAPAALTAPTVLAAPPVPA</sequence>
<dbReference type="EMBL" id="JBHUFL010000002">
    <property type="protein sequence ID" value="MFD1835276.1"/>
    <property type="molecule type" value="Genomic_DNA"/>
</dbReference>
<dbReference type="RefSeq" id="WP_137770056.1">
    <property type="nucleotide sequence ID" value="NZ_BAAAIS010000002.1"/>
</dbReference>
<evidence type="ECO:0000313" key="1">
    <source>
        <dbReference type="EMBL" id="MFD1835276.1"/>
    </source>
</evidence>
<comment type="caution">
    <text evidence="1">The sequence shown here is derived from an EMBL/GenBank/DDBJ whole genome shotgun (WGS) entry which is preliminary data.</text>
</comment>
<proteinExistence type="predicted"/>
<dbReference type="Proteomes" id="UP001597280">
    <property type="component" value="Unassembled WGS sequence"/>
</dbReference>
<keyword evidence="2" id="KW-1185">Reference proteome</keyword>
<evidence type="ECO:0000313" key="2">
    <source>
        <dbReference type="Proteomes" id="UP001597280"/>
    </source>
</evidence>
<protein>
    <submittedName>
        <fullName evidence="1">Uncharacterized protein</fullName>
    </submittedName>
</protein>